<proteinExistence type="predicted"/>
<gene>
    <name evidence="1" type="ORF">RRG08_050519</name>
</gene>
<evidence type="ECO:0000313" key="2">
    <source>
        <dbReference type="Proteomes" id="UP001283361"/>
    </source>
</evidence>
<keyword evidence="2" id="KW-1185">Reference proteome</keyword>
<dbReference type="EMBL" id="JAWDGP010007710">
    <property type="protein sequence ID" value="KAK3707704.1"/>
    <property type="molecule type" value="Genomic_DNA"/>
</dbReference>
<dbReference type="AlphaFoldDB" id="A0AAE0XTM0"/>
<accession>A0AAE0XTM0</accession>
<comment type="caution">
    <text evidence="1">The sequence shown here is derived from an EMBL/GenBank/DDBJ whole genome shotgun (WGS) entry which is preliminary data.</text>
</comment>
<name>A0AAE0XTM0_9GAST</name>
<reference evidence="1" key="1">
    <citation type="journal article" date="2023" name="G3 (Bethesda)">
        <title>A reference genome for the long-term kleptoplast-retaining sea slug Elysia crispata morphotype clarki.</title>
        <authorList>
            <person name="Eastman K.E."/>
            <person name="Pendleton A.L."/>
            <person name="Shaikh M.A."/>
            <person name="Suttiyut T."/>
            <person name="Ogas R."/>
            <person name="Tomko P."/>
            <person name="Gavelis G."/>
            <person name="Widhalm J.R."/>
            <person name="Wisecaver J.H."/>
        </authorList>
    </citation>
    <scope>NUCLEOTIDE SEQUENCE</scope>
    <source>
        <strain evidence="1">ECLA1</strain>
    </source>
</reference>
<sequence length="290" mass="31824">MATFIRFLQPSKLCKLCGINTSRHGSVGGAKRIPTRASENSRGFVSQSLKAKRVECNNALGQLHDHNGKPAGQRFASGQATHVKKGLSRTSRALLAVSGVLSAGYLAVRLTVTLDEPAKPYQLGNGRLVKLFIERKPTCSASRNQALPSVFSECDVKPRTMPTYLLAANNKFLMVTGPQRVFFPPAYNFLDSTFPRLYLSSTPPFLDSTFPRLHLSSTPPFLDSTFPRLHLSSTPPFLDSTFPRLHLSSTLPFLDSTFPRLYLSSTPPFLDSTFPPALRGSCTVATVSCW</sequence>
<organism evidence="1 2">
    <name type="scientific">Elysia crispata</name>
    <name type="common">lettuce slug</name>
    <dbReference type="NCBI Taxonomy" id="231223"/>
    <lineage>
        <taxon>Eukaryota</taxon>
        <taxon>Metazoa</taxon>
        <taxon>Spiralia</taxon>
        <taxon>Lophotrochozoa</taxon>
        <taxon>Mollusca</taxon>
        <taxon>Gastropoda</taxon>
        <taxon>Heterobranchia</taxon>
        <taxon>Euthyneura</taxon>
        <taxon>Panpulmonata</taxon>
        <taxon>Sacoglossa</taxon>
        <taxon>Placobranchoidea</taxon>
        <taxon>Plakobranchidae</taxon>
        <taxon>Elysia</taxon>
    </lineage>
</organism>
<protein>
    <submittedName>
        <fullName evidence="1">Uncharacterized protein</fullName>
    </submittedName>
</protein>
<dbReference type="Proteomes" id="UP001283361">
    <property type="component" value="Unassembled WGS sequence"/>
</dbReference>
<evidence type="ECO:0000313" key="1">
    <source>
        <dbReference type="EMBL" id="KAK3707704.1"/>
    </source>
</evidence>